<dbReference type="Pfam" id="PF01532">
    <property type="entry name" value="Glyco_hydro_47"/>
    <property type="match status" value="1"/>
</dbReference>
<dbReference type="Gene3D" id="3.50.30.30">
    <property type="match status" value="1"/>
</dbReference>
<feature type="chain" id="PRO_5018095986" description="alpha-1,2-Mannosidase" evidence="9">
    <location>
        <begin position="19"/>
        <end position="957"/>
    </location>
</feature>
<evidence type="ECO:0000256" key="6">
    <source>
        <dbReference type="PIRSR" id="PIRSR601382-2"/>
    </source>
</evidence>
<feature type="region of interest" description="Disordered" evidence="8">
    <location>
        <begin position="757"/>
        <end position="858"/>
    </location>
</feature>
<feature type="region of interest" description="Disordered" evidence="8">
    <location>
        <begin position="872"/>
        <end position="957"/>
    </location>
</feature>
<feature type="active site" evidence="5">
    <location>
        <position position="388"/>
    </location>
</feature>
<protein>
    <recommendedName>
        <fullName evidence="7">alpha-1,2-Mannosidase</fullName>
        <ecNumber evidence="7">3.2.1.-</ecNumber>
    </recommendedName>
</protein>
<evidence type="ECO:0000256" key="8">
    <source>
        <dbReference type="SAM" id="MobiDB-lite"/>
    </source>
</evidence>
<reference evidence="11 12" key="1">
    <citation type="journal article" date="2018" name="Sci. Rep.">
        <title>Comparative analysis of the Pocillopora damicornis genome highlights role of immune system in coral evolution.</title>
        <authorList>
            <person name="Cunning R."/>
            <person name="Bay R.A."/>
            <person name="Gillette P."/>
            <person name="Baker A.C."/>
            <person name="Traylor-Knowles N."/>
        </authorList>
    </citation>
    <scope>NUCLEOTIDE SEQUENCE [LARGE SCALE GENOMIC DNA]</scope>
    <source>
        <strain evidence="11">RSMAS</strain>
        <tissue evidence="11">Whole animal</tissue>
    </source>
</reference>
<dbReference type="SUPFAM" id="SSF52025">
    <property type="entry name" value="PA domain"/>
    <property type="match status" value="1"/>
</dbReference>
<dbReference type="GO" id="GO:0044322">
    <property type="term" value="C:endoplasmic reticulum quality control compartment"/>
    <property type="evidence" value="ECO:0007669"/>
    <property type="project" value="GOC"/>
</dbReference>
<proteinExistence type="inferred from homology"/>
<dbReference type="InterPro" id="IPR046450">
    <property type="entry name" value="PA_dom_sf"/>
</dbReference>
<organism evidence="11 12">
    <name type="scientific">Pocillopora damicornis</name>
    <name type="common">Cauliflower coral</name>
    <name type="synonym">Millepora damicornis</name>
    <dbReference type="NCBI Taxonomy" id="46731"/>
    <lineage>
        <taxon>Eukaryota</taxon>
        <taxon>Metazoa</taxon>
        <taxon>Cnidaria</taxon>
        <taxon>Anthozoa</taxon>
        <taxon>Hexacorallia</taxon>
        <taxon>Scleractinia</taxon>
        <taxon>Astrocoeniina</taxon>
        <taxon>Pocilloporidae</taxon>
        <taxon>Pocillopora</taxon>
    </lineage>
</organism>
<dbReference type="GO" id="GO:1904380">
    <property type="term" value="P:endoplasmic reticulum mannose trimming"/>
    <property type="evidence" value="ECO:0007669"/>
    <property type="project" value="InterPro"/>
</dbReference>
<dbReference type="PANTHER" id="PTHR45679:SF2">
    <property type="entry name" value="ER DEGRADATION-ENHANCING ALPHA-MANNOSIDASE-LIKE PROTEIN 3"/>
    <property type="match status" value="1"/>
</dbReference>
<evidence type="ECO:0000256" key="9">
    <source>
        <dbReference type="SAM" id="SignalP"/>
    </source>
</evidence>
<dbReference type="Gene3D" id="1.50.10.10">
    <property type="match status" value="1"/>
</dbReference>
<dbReference type="Pfam" id="PF02225">
    <property type="entry name" value="PA"/>
    <property type="match status" value="1"/>
</dbReference>
<keyword evidence="6" id="KW-0479">Metal-binding</keyword>
<feature type="signal peptide" evidence="9">
    <location>
        <begin position="1"/>
        <end position="18"/>
    </location>
</feature>
<feature type="compositionally biased region" description="Polar residues" evidence="8">
    <location>
        <begin position="915"/>
        <end position="927"/>
    </location>
</feature>
<feature type="compositionally biased region" description="Low complexity" evidence="8">
    <location>
        <begin position="891"/>
        <end position="908"/>
    </location>
</feature>
<dbReference type="OrthoDB" id="8118055at2759"/>
<comment type="similarity">
    <text evidence="2 7">Belongs to the glycosyl hydrolase 47 family.</text>
</comment>
<feature type="compositionally biased region" description="Polar residues" evidence="8">
    <location>
        <begin position="813"/>
        <end position="826"/>
    </location>
</feature>
<feature type="active site" description="Proton donor" evidence="5">
    <location>
        <position position="370"/>
    </location>
</feature>
<comment type="caution">
    <text evidence="11">The sequence shown here is derived from an EMBL/GenBank/DDBJ whole genome shotgun (WGS) entry which is preliminary data.</text>
</comment>
<dbReference type="InterPro" id="IPR003137">
    <property type="entry name" value="PA_domain"/>
</dbReference>
<evidence type="ECO:0000313" key="12">
    <source>
        <dbReference type="Proteomes" id="UP000275408"/>
    </source>
</evidence>
<feature type="compositionally biased region" description="Basic and acidic residues" evidence="8">
    <location>
        <begin position="798"/>
        <end position="812"/>
    </location>
</feature>
<dbReference type="STRING" id="46731.A0A3M6USG7"/>
<sequence length="957" mass="105182">MSWCRLLSLVACLNLVYAGGESSHSSMTPEEKGTMRDKVLEMFHHAYNSYMNHAYPADELMPLSCKGRIRGVDASRGDVDDALGKFSLTLIDTLDTLAVLGEVEEFEKAVRLVVQDVSFDNDVVVSVFETNIRVLGGLLGGHFAAIALQNSGKGMLWYNNELVDMAKEIGYRLLPAFNTSTGIPYPRVNLRYGIHHPSSGTGSESDTCTACAGTMIMEFGALSRVTGDPIFEQKAQKAMEAIWIHRSRASDLVGTVINIHNGDWVRRDSSVGAGIDSYYEYCLKAYILLGDDRYLERFNRHYKSIMQYINQGPLFLSVQMHQPDRTAHAYMDALQAFWPGLQVLKGDLKKAIETHQMLYEVSKKHTFLPEAFTTDFEVHWGQHPLRPELVESTYFLYEATGDPYYLEVGKNIVGKINEHARVPCGFAALRDVRTLSHEDRMDSFVLAETFKYLFLLFSEKEDLVFNMNQFIFTTEAHILPLSLSTMAVNTSASQELKYNLTISSDNEHEYTCPATQHKQGSNVKFAEEVRRNSRAQAQGSCPNRKPQQAFAFSSNKPPRLRAEQFVPGNQEHINVLKAMGITVIQTKDGRIKLMQTASTAESDRDAEDGIKFMQEMIELAKQRNDESAHFGLDLSKGDVGMGAEVSIAEPIKACSSVSNAEELKHRIAIMERGECMFIDKARHAEAAGAVGVIIIDNNEGSSSDTQPIFAMAGDGSDNDVKIPAVLLFSEEGRILKNAIAAMEDLNQRLTVRLASKATGKPAKEEALTAGQADVPSTTQEKSESTESVSEEESPPPSDDIKIQLSEESKEVHGSNTEQIEASQGMESHQKAEDGKASTTSENSDPRNSETPQNPAVVSVGQDEVFCAATGKPCAIPNQTHEPSVDSAILAETSNSDSSNSETSTLSENTDVDSGGETNSEAIQSSKNTDAELKNEPSADVAENTSDENVLDAASKRT</sequence>
<evidence type="ECO:0000256" key="3">
    <source>
        <dbReference type="ARBA" id="ARBA00022824"/>
    </source>
</evidence>
<evidence type="ECO:0000256" key="7">
    <source>
        <dbReference type="RuleBase" id="RU361193"/>
    </source>
</evidence>
<keyword evidence="4" id="KW-0325">Glycoprotein</keyword>
<accession>A0A3M6USG7</accession>
<dbReference type="InterPro" id="IPR001382">
    <property type="entry name" value="Glyco_hydro_47"/>
</dbReference>
<evidence type="ECO:0000313" key="11">
    <source>
        <dbReference type="EMBL" id="RMX56507.1"/>
    </source>
</evidence>
<evidence type="ECO:0000256" key="2">
    <source>
        <dbReference type="ARBA" id="ARBA00007658"/>
    </source>
</evidence>
<dbReference type="AlphaFoldDB" id="A0A3M6USG7"/>
<comment type="cofactor">
    <cofactor evidence="6">
        <name>Ca(2+)</name>
        <dbReference type="ChEBI" id="CHEBI:29108"/>
    </cofactor>
</comment>
<gene>
    <name evidence="11" type="ORF">pdam_00021160</name>
</gene>
<dbReference type="GO" id="GO:0004571">
    <property type="term" value="F:mannosyl-oligosaccharide 1,2-alpha-mannosidase activity"/>
    <property type="evidence" value="ECO:0007669"/>
    <property type="project" value="InterPro"/>
</dbReference>
<evidence type="ECO:0000256" key="5">
    <source>
        <dbReference type="PIRSR" id="PIRSR601382-1"/>
    </source>
</evidence>
<dbReference type="InterPro" id="IPR012341">
    <property type="entry name" value="6hp_glycosidase-like_sf"/>
</dbReference>
<feature type="binding site" evidence="6">
    <location>
        <position position="474"/>
    </location>
    <ligand>
        <name>Ca(2+)</name>
        <dbReference type="ChEBI" id="CHEBI:29108"/>
    </ligand>
</feature>
<evidence type="ECO:0000256" key="4">
    <source>
        <dbReference type="ARBA" id="ARBA00023180"/>
    </source>
</evidence>
<dbReference type="EC" id="3.2.1.-" evidence="7"/>
<keyword evidence="7" id="KW-0326">Glycosidase</keyword>
<feature type="domain" description="PA" evidence="10">
    <location>
        <begin position="652"/>
        <end position="734"/>
    </location>
</feature>
<dbReference type="GO" id="GO:0005509">
    <property type="term" value="F:calcium ion binding"/>
    <property type="evidence" value="ECO:0007669"/>
    <property type="project" value="InterPro"/>
</dbReference>
<evidence type="ECO:0000259" key="10">
    <source>
        <dbReference type="Pfam" id="PF02225"/>
    </source>
</evidence>
<keyword evidence="6" id="KW-0106">Calcium</keyword>
<keyword evidence="9" id="KW-0732">Signal</keyword>
<keyword evidence="12" id="KW-1185">Reference proteome</keyword>
<dbReference type="PRINTS" id="PR00747">
    <property type="entry name" value="GLYHDRLASE47"/>
</dbReference>
<feature type="active site" evidence="5">
    <location>
        <position position="276"/>
    </location>
</feature>
<dbReference type="InterPro" id="IPR036026">
    <property type="entry name" value="Seven-hairpin_glycosidases"/>
</dbReference>
<keyword evidence="7" id="KW-0378">Hydrolase</keyword>
<name>A0A3M6USG7_POCDA</name>
<dbReference type="Proteomes" id="UP000275408">
    <property type="component" value="Unassembled WGS sequence"/>
</dbReference>
<dbReference type="InterPro" id="IPR044674">
    <property type="entry name" value="EDEM1/2/3"/>
</dbReference>
<feature type="active site" description="Proton donor" evidence="5">
    <location>
        <position position="129"/>
    </location>
</feature>
<dbReference type="EMBL" id="RCHS01000829">
    <property type="protein sequence ID" value="RMX56507.1"/>
    <property type="molecule type" value="Genomic_DNA"/>
</dbReference>
<evidence type="ECO:0000256" key="1">
    <source>
        <dbReference type="ARBA" id="ARBA00004240"/>
    </source>
</evidence>
<dbReference type="GO" id="GO:0016020">
    <property type="term" value="C:membrane"/>
    <property type="evidence" value="ECO:0007669"/>
    <property type="project" value="InterPro"/>
</dbReference>
<dbReference type="GO" id="GO:0005975">
    <property type="term" value="P:carbohydrate metabolic process"/>
    <property type="evidence" value="ECO:0007669"/>
    <property type="project" value="InterPro"/>
</dbReference>
<comment type="subcellular location">
    <subcellularLocation>
        <location evidence="1">Endoplasmic reticulum</location>
    </subcellularLocation>
</comment>
<keyword evidence="3" id="KW-0256">Endoplasmic reticulum</keyword>
<dbReference type="PANTHER" id="PTHR45679">
    <property type="entry name" value="ER DEGRADATION-ENHANCING ALPHA-MANNOSIDASE-LIKE PROTEIN 2"/>
    <property type="match status" value="1"/>
</dbReference>
<dbReference type="SUPFAM" id="SSF48225">
    <property type="entry name" value="Seven-hairpin glycosidases"/>
    <property type="match status" value="1"/>
</dbReference>